<sequence>MVHINSILLYQKNIKYNMQLTLLQIMEDRYKKYPIMITSQLPVKEWHGYIGEPTIDDAIMDRLTATNHRLEFKGKSLRKK</sequence>
<dbReference type="InterPro" id="IPR002611">
    <property type="entry name" value="IstB_ATP-bd"/>
</dbReference>
<protein>
    <recommendedName>
        <fullName evidence="1">IstB-like ATP-binding domain-containing protein</fullName>
    </recommendedName>
</protein>
<dbReference type="GO" id="GO:0005524">
    <property type="term" value="F:ATP binding"/>
    <property type="evidence" value="ECO:0007669"/>
    <property type="project" value="InterPro"/>
</dbReference>
<accession>A0A1V9G4L4</accession>
<dbReference type="EMBL" id="LVYD01000024">
    <property type="protein sequence ID" value="OQP65563.1"/>
    <property type="molecule type" value="Genomic_DNA"/>
</dbReference>
<dbReference type="Pfam" id="PF01695">
    <property type="entry name" value="IstB_IS21"/>
    <property type="match status" value="1"/>
</dbReference>
<dbReference type="AlphaFoldDB" id="A0A1V9G4L4"/>
<dbReference type="InterPro" id="IPR027417">
    <property type="entry name" value="P-loop_NTPase"/>
</dbReference>
<evidence type="ECO:0000259" key="1">
    <source>
        <dbReference type="Pfam" id="PF01695"/>
    </source>
</evidence>
<proteinExistence type="predicted"/>
<feature type="domain" description="IstB-like ATP-binding" evidence="1">
    <location>
        <begin position="20"/>
        <end position="80"/>
    </location>
</feature>
<evidence type="ECO:0000313" key="2">
    <source>
        <dbReference type="EMBL" id="OQP65563.1"/>
    </source>
</evidence>
<evidence type="ECO:0000313" key="3">
    <source>
        <dbReference type="Proteomes" id="UP000192796"/>
    </source>
</evidence>
<organism evidence="2 3">
    <name type="scientific">Niastella vici</name>
    <dbReference type="NCBI Taxonomy" id="1703345"/>
    <lineage>
        <taxon>Bacteria</taxon>
        <taxon>Pseudomonadati</taxon>
        <taxon>Bacteroidota</taxon>
        <taxon>Chitinophagia</taxon>
        <taxon>Chitinophagales</taxon>
        <taxon>Chitinophagaceae</taxon>
        <taxon>Niastella</taxon>
    </lineage>
</organism>
<reference evidence="2 3" key="1">
    <citation type="submission" date="2016-03" db="EMBL/GenBank/DDBJ databases">
        <title>Niastella vici sp. nov., isolated from farmland soil.</title>
        <authorList>
            <person name="Chen L."/>
            <person name="Wang D."/>
            <person name="Yang S."/>
            <person name="Wang G."/>
        </authorList>
    </citation>
    <scope>NUCLEOTIDE SEQUENCE [LARGE SCALE GENOMIC DNA]</scope>
    <source>
        <strain evidence="2 3">DJ57</strain>
    </source>
</reference>
<dbReference type="Gene3D" id="3.40.50.300">
    <property type="entry name" value="P-loop containing nucleotide triphosphate hydrolases"/>
    <property type="match status" value="1"/>
</dbReference>
<name>A0A1V9G4L4_9BACT</name>
<comment type="caution">
    <text evidence="2">The sequence shown here is derived from an EMBL/GenBank/DDBJ whole genome shotgun (WGS) entry which is preliminary data.</text>
</comment>
<gene>
    <name evidence="2" type="ORF">A3860_17070</name>
</gene>
<dbReference type="STRING" id="1703345.A3860_17070"/>
<dbReference type="Proteomes" id="UP000192796">
    <property type="component" value="Unassembled WGS sequence"/>
</dbReference>
<keyword evidence="3" id="KW-1185">Reference proteome</keyword>